<dbReference type="Gene3D" id="3.40.190.10">
    <property type="entry name" value="Periplasmic binding protein-like II"/>
    <property type="match status" value="2"/>
</dbReference>
<protein>
    <submittedName>
        <fullName evidence="4">ABC transporter substrate-binding protein</fullName>
    </submittedName>
</protein>
<dbReference type="AlphaFoldDB" id="A0AB33K4D0"/>
<name>A0AB33K4D0_9ACTN</name>
<dbReference type="SMART" id="SM00062">
    <property type="entry name" value="PBPb"/>
    <property type="match status" value="1"/>
</dbReference>
<dbReference type="InterPro" id="IPR001638">
    <property type="entry name" value="Solute-binding_3/MltF_N"/>
</dbReference>
<evidence type="ECO:0000259" key="3">
    <source>
        <dbReference type="SMART" id="SM00062"/>
    </source>
</evidence>
<dbReference type="Pfam" id="PF00497">
    <property type="entry name" value="SBP_bac_3"/>
    <property type="match status" value="1"/>
</dbReference>
<organism evidence="4">
    <name type="scientific">Kitasatospora sp. CMC57</name>
    <dbReference type="NCBI Taxonomy" id="3231513"/>
    <lineage>
        <taxon>Bacteria</taxon>
        <taxon>Bacillati</taxon>
        <taxon>Actinomycetota</taxon>
        <taxon>Actinomycetes</taxon>
        <taxon>Kitasatosporales</taxon>
        <taxon>Streptomycetaceae</taxon>
        <taxon>Kitasatospora</taxon>
    </lineage>
</organism>
<keyword evidence="1 2" id="KW-0732">Signal</keyword>
<dbReference type="PANTHER" id="PTHR35936:SF17">
    <property type="entry name" value="ARGININE-BINDING EXTRACELLULAR PROTEIN ARTP"/>
    <property type="match status" value="1"/>
</dbReference>
<evidence type="ECO:0000256" key="1">
    <source>
        <dbReference type="ARBA" id="ARBA00022729"/>
    </source>
</evidence>
<dbReference type="EMBL" id="AP035881">
    <property type="protein sequence ID" value="BFP48548.1"/>
    <property type="molecule type" value="Genomic_DNA"/>
</dbReference>
<feature type="domain" description="Solute-binding protein family 3/N-terminal" evidence="3">
    <location>
        <begin position="50"/>
        <end position="291"/>
    </location>
</feature>
<proteinExistence type="predicted"/>
<dbReference type="RefSeq" id="WP_407990754.1">
    <property type="nucleotide sequence ID" value="NZ_AP035881.2"/>
</dbReference>
<evidence type="ECO:0000313" key="4">
    <source>
        <dbReference type="EMBL" id="BFP48548.1"/>
    </source>
</evidence>
<dbReference type="PROSITE" id="PS51257">
    <property type="entry name" value="PROKAR_LIPOPROTEIN"/>
    <property type="match status" value="1"/>
</dbReference>
<feature type="chain" id="PRO_5044191496" evidence="2">
    <location>
        <begin position="29"/>
        <end position="303"/>
    </location>
</feature>
<reference evidence="4" key="1">
    <citation type="submission" date="2024-07" db="EMBL/GenBank/DDBJ databases">
        <title>Complete genome sequences of cellulolytic bacteria, Kitasatospora sp. CMC57 and Streptomyces sp. CMC78, isolated from Japanese agricultural soil.</title>
        <authorList>
            <person name="Hashimoto T."/>
            <person name="Ito M."/>
            <person name="Iwamoto M."/>
            <person name="Fukahori D."/>
            <person name="Shoda T."/>
            <person name="Sakoda M."/>
            <person name="Morohoshi T."/>
            <person name="Mitsuboshi M."/>
            <person name="Nishizawa T."/>
        </authorList>
    </citation>
    <scope>NUCLEOTIDE SEQUENCE</scope>
    <source>
        <strain evidence="4">CMC57</strain>
    </source>
</reference>
<gene>
    <name evidence="4" type="ORF">KCMC57_49160</name>
</gene>
<evidence type="ECO:0000256" key="2">
    <source>
        <dbReference type="SAM" id="SignalP"/>
    </source>
</evidence>
<sequence length="303" mass="32272">MSPFTSRSCHAVAVAVVSALLLSACSSAGTATDKLSLHDRLPEAVKTAGVIRVGGSFTAAPVIFKSADGRPDGLDVDLAAAMEKVLGVRFEFEDAGPFANVLPGLFEKKYDIGMSGITDTRERQLGVDKNDKQINDGVDFVDYFMAGIGMVVIEGNPKKVSTIDDLCGRTVAVKKGTTHDDLVARQQKACEHTGKLLKVQQTGADADALELVRTGAADVYVTDYPKAQHNATTIGDGKTFDLAGQQVQSRPFGIAVRKSDRELRDVLMKAVNTLIRNGTYDDLLAKRQLTAGAIQNSVVNGSQ</sequence>
<feature type="signal peptide" evidence="2">
    <location>
        <begin position="1"/>
        <end position="28"/>
    </location>
</feature>
<accession>A0AB33K4D0</accession>
<dbReference type="PANTHER" id="PTHR35936">
    <property type="entry name" value="MEMBRANE-BOUND LYTIC MUREIN TRANSGLYCOSYLASE F"/>
    <property type="match status" value="1"/>
</dbReference>
<dbReference type="SUPFAM" id="SSF53850">
    <property type="entry name" value="Periplasmic binding protein-like II"/>
    <property type="match status" value="1"/>
</dbReference>